<reference evidence="2" key="1">
    <citation type="journal article" date="2020" name="Stud. Mycol.">
        <title>101 Dothideomycetes genomes: a test case for predicting lifestyles and emergence of pathogens.</title>
        <authorList>
            <person name="Haridas S."/>
            <person name="Albert R."/>
            <person name="Binder M."/>
            <person name="Bloem J."/>
            <person name="Labutti K."/>
            <person name="Salamov A."/>
            <person name="Andreopoulos B."/>
            <person name="Baker S."/>
            <person name="Barry K."/>
            <person name="Bills G."/>
            <person name="Bluhm B."/>
            <person name="Cannon C."/>
            <person name="Castanera R."/>
            <person name="Culley D."/>
            <person name="Daum C."/>
            <person name="Ezra D."/>
            <person name="Gonzalez J."/>
            <person name="Henrissat B."/>
            <person name="Kuo A."/>
            <person name="Liang C."/>
            <person name="Lipzen A."/>
            <person name="Lutzoni F."/>
            <person name="Magnuson J."/>
            <person name="Mondo S."/>
            <person name="Nolan M."/>
            <person name="Ohm R."/>
            <person name="Pangilinan J."/>
            <person name="Park H.-J."/>
            <person name="Ramirez L."/>
            <person name="Alfaro M."/>
            <person name="Sun H."/>
            <person name="Tritt A."/>
            <person name="Yoshinaga Y."/>
            <person name="Zwiers L.-H."/>
            <person name="Turgeon B."/>
            <person name="Goodwin S."/>
            <person name="Spatafora J."/>
            <person name="Crous P."/>
            <person name="Grigoriev I."/>
        </authorList>
    </citation>
    <scope>NUCLEOTIDE SEQUENCE</scope>
    <source>
        <strain evidence="2">CBS 116005</strain>
    </source>
</reference>
<keyword evidence="1" id="KW-0812">Transmembrane</keyword>
<feature type="transmembrane region" description="Helical" evidence="1">
    <location>
        <begin position="38"/>
        <end position="55"/>
    </location>
</feature>
<dbReference type="Proteomes" id="UP000799436">
    <property type="component" value="Unassembled WGS sequence"/>
</dbReference>
<evidence type="ECO:0000313" key="2">
    <source>
        <dbReference type="EMBL" id="KAF2769154.1"/>
    </source>
</evidence>
<dbReference type="AlphaFoldDB" id="A0A6G1LAA4"/>
<keyword evidence="1" id="KW-0472">Membrane</keyword>
<keyword evidence="1" id="KW-1133">Transmembrane helix</keyword>
<evidence type="ECO:0000256" key="1">
    <source>
        <dbReference type="SAM" id="Phobius"/>
    </source>
</evidence>
<gene>
    <name evidence="2" type="ORF">EJ03DRAFT_99135</name>
</gene>
<protein>
    <submittedName>
        <fullName evidence="2">Uncharacterized protein</fullName>
    </submittedName>
</protein>
<dbReference type="EMBL" id="ML995836">
    <property type="protein sequence ID" value="KAF2769154.1"/>
    <property type="molecule type" value="Genomic_DNA"/>
</dbReference>
<sequence length="123" mass="14257">MLLRKCYKHDEVHPQHRPARTQSHLLTLPRSIATMKSVVFVAATLYFAGLTAAWSHSLEHSWCNNGWSDDGTCKINKMYCFCVRRKSKFPLRSLDNTHHAIVLKLETRTFRERKAFGPDQEQG</sequence>
<organism evidence="2 3">
    <name type="scientific">Teratosphaeria nubilosa</name>
    <dbReference type="NCBI Taxonomy" id="161662"/>
    <lineage>
        <taxon>Eukaryota</taxon>
        <taxon>Fungi</taxon>
        <taxon>Dikarya</taxon>
        <taxon>Ascomycota</taxon>
        <taxon>Pezizomycotina</taxon>
        <taxon>Dothideomycetes</taxon>
        <taxon>Dothideomycetidae</taxon>
        <taxon>Mycosphaerellales</taxon>
        <taxon>Teratosphaeriaceae</taxon>
        <taxon>Teratosphaeria</taxon>
    </lineage>
</organism>
<keyword evidence="3" id="KW-1185">Reference proteome</keyword>
<accession>A0A6G1LAA4</accession>
<name>A0A6G1LAA4_9PEZI</name>
<proteinExistence type="predicted"/>
<evidence type="ECO:0000313" key="3">
    <source>
        <dbReference type="Proteomes" id="UP000799436"/>
    </source>
</evidence>